<evidence type="ECO:0000313" key="5">
    <source>
        <dbReference type="Proteomes" id="UP000886523"/>
    </source>
</evidence>
<evidence type="ECO:0000313" key="4">
    <source>
        <dbReference type="EMBL" id="KAF9516788.1"/>
    </source>
</evidence>
<protein>
    <recommendedName>
        <fullName evidence="3">CCHC-type domain-containing protein</fullName>
    </recommendedName>
</protein>
<keyword evidence="2" id="KW-0479">Metal-binding</keyword>
<sequence length="134" mass="14063">SKKGCFKCGNLGHLADSCPSVTRLCYNCRESGHESADCPSPKSASARQCYGCGGVGHLQSECPSVRISKHSGKENAGTCGRLGHIARACPIANLGDSNGIADFATRGGFRSGEGGNHVVPIKCFRCNPLNHFPR</sequence>
<dbReference type="InterPro" id="IPR036875">
    <property type="entry name" value="Znf_CCHC_sf"/>
</dbReference>
<feature type="domain" description="CCHC-type" evidence="3">
    <location>
        <begin position="49"/>
        <end position="64"/>
    </location>
</feature>
<dbReference type="PANTHER" id="PTHR23002">
    <property type="entry name" value="ZINC FINGER CCHC DOMAIN CONTAINING PROTEIN"/>
    <property type="match status" value="1"/>
</dbReference>
<evidence type="ECO:0000256" key="1">
    <source>
        <dbReference type="ARBA" id="ARBA00022664"/>
    </source>
</evidence>
<keyword evidence="5" id="KW-1185">Reference proteome</keyword>
<feature type="non-terminal residue" evidence="4">
    <location>
        <position position="134"/>
    </location>
</feature>
<feature type="non-terminal residue" evidence="4">
    <location>
        <position position="1"/>
    </location>
</feature>
<evidence type="ECO:0000256" key="2">
    <source>
        <dbReference type="PROSITE-ProRule" id="PRU00047"/>
    </source>
</evidence>
<dbReference type="SMART" id="SM00343">
    <property type="entry name" value="ZnF_C2HC"/>
    <property type="match status" value="4"/>
</dbReference>
<dbReference type="Gene3D" id="4.10.60.10">
    <property type="entry name" value="Zinc finger, CCHC-type"/>
    <property type="match status" value="2"/>
</dbReference>
<reference evidence="4" key="1">
    <citation type="journal article" date="2020" name="Nat. Commun.">
        <title>Large-scale genome sequencing of mycorrhizal fungi provides insights into the early evolution of symbiotic traits.</title>
        <authorList>
            <person name="Miyauchi S."/>
            <person name="Kiss E."/>
            <person name="Kuo A."/>
            <person name="Drula E."/>
            <person name="Kohler A."/>
            <person name="Sanchez-Garcia M."/>
            <person name="Morin E."/>
            <person name="Andreopoulos B."/>
            <person name="Barry K.W."/>
            <person name="Bonito G."/>
            <person name="Buee M."/>
            <person name="Carver A."/>
            <person name="Chen C."/>
            <person name="Cichocki N."/>
            <person name="Clum A."/>
            <person name="Culley D."/>
            <person name="Crous P.W."/>
            <person name="Fauchery L."/>
            <person name="Girlanda M."/>
            <person name="Hayes R.D."/>
            <person name="Keri Z."/>
            <person name="LaButti K."/>
            <person name="Lipzen A."/>
            <person name="Lombard V."/>
            <person name="Magnuson J."/>
            <person name="Maillard F."/>
            <person name="Murat C."/>
            <person name="Nolan M."/>
            <person name="Ohm R.A."/>
            <person name="Pangilinan J."/>
            <person name="Pereira M.F."/>
            <person name="Perotto S."/>
            <person name="Peter M."/>
            <person name="Pfister S."/>
            <person name="Riley R."/>
            <person name="Sitrit Y."/>
            <person name="Stielow J.B."/>
            <person name="Szollosi G."/>
            <person name="Zifcakova L."/>
            <person name="Stursova M."/>
            <person name="Spatafora J.W."/>
            <person name="Tedersoo L."/>
            <person name="Vaario L.M."/>
            <person name="Yamada A."/>
            <person name="Yan M."/>
            <person name="Wang P."/>
            <person name="Xu J."/>
            <person name="Bruns T."/>
            <person name="Baldrian P."/>
            <person name="Vilgalys R."/>
            <person name="Dunand C."/>
            <person name="Henrissat B."/>
            <person name="Grigoriev I.V."/>
            <person name="Hibbett D."/>
            <person name="Nagy L.G."/>
            <person name="Martin F.M."/>
        </authorList>
    </citation>
    <scope>NUCLEOTIDE SEQUENCE</scope>
    <source>
        <strain evidence="4">UP504</strain>
    </source>
</reference>
<evidence type="ECO:0000259" key="3">
    <source>
        <dbReference type="PROSITE" id="PS50158"/>
    </source>
</evidence>
<keyword evidence="2" id="KW-0863">Zinc-finger</keyword>
<dbReference type="SUPFAM" id="SSF57756">
    <property type="entry name" value="Retrovirus zinc finger-like domains"/>
    <property type="match status" value="2"/>
</dbReference>
<dbReference type="PROSITE" id="PS50158">
    <property type="entry name" value="ZF_CCHC"/>
    <property type="match status" value="3"/>
</dbReference>
<dbReference type="Proteomes" id="UP000886523">
    <property type="component" value="Unassembled WGS sequence"/>
</dbReference>
<dbReference type="Pfam" id="PF00098">
    <property type="entry name" value="zf-CCHC"/>
    <property type="match status" value="4"/>
</dbReference>
<dbReference type="InterPro" id="IPR051714">
    <property type="entry name" value="Znf_CCHC_NABP"/>
</dbReference>
<dbReference type="GO" id="GO:0008270">
    <property type="term" value="F:zinc ion binding"/>
    <property type="evidence" value="ECO:0007669"/>
    <property type="project" value="UniProtKB-KW"/>
</dbReference>
<gene>
    <name evidence="4" type="ORF">BS47DRAFT_1262412</name>
</gene>
<accession>A0A9P6DZJ2</accession>
<organism evidence="4 5">
    <name type="scientific">Hydnum rufescens UP504</name>
    <dbReference type="NCBI Taxonomy" id="1448309"/>
    <lineage>
        <taxon>Eukaryota</taxon>
        <taxon>Fungi</taxon>
        <taxon>Dikarya</taxon>
        <taxon>Basidiomycota</taxon>
        <taxon>Agaricomycotina</taxon>
        <taxon>Agaricomycetes</taxon>
        <taxon>Cantharellales</taxon>
        <taxon>Hydnaceae</taxon>
        <taxon>Hydnum</taxon>
    </lineage>
</organism>
<keyword evidence="1" id="KW-0507">mRNA processing</keyword>
<dbReference type="GO" id="GO:0003676">
    <property type="term" value="F:nucleic acid binding"/>
    <property type="evidence" value="ECO:0007669"/>
    <property type="project" value="InterPro"/>
</dbReference>
<dbReference type="GO" id="GO:0006397">
    <property type="term" value="P:mRNA processing"/>
    <property type="evidence" value="ECO:0007669"/>
    <property type="project" value="UniProtKB-KW"/>
</dbReference>
<dbReference type="OrthoDB" id="3341596at2759"/>
<feature type="domain" description="CCHC-type" evidence="3">
    <location>
        <begin position="25"/>
        <end position="40"/>
    </location>
</feature>
<comment type="caution">
    <text evidence="4">The sequence shown here is derived from an EMBL/GenBank/DDBJ whole genome shotgun (WGS) entry which is preliminary data.</text>
</comment>
<dbReference type="AlphaFoldDB" id="A0A9P6DZJ2"/>
<feature type="domain" description="CCHC-type" evidence="3">
    <location>
        <begin position="5"/>
        <end position="20"/>
    </location>
</feature>
<keyword evidence="2" id="KW-0862">Zinc</keyword>
<dbReference type="EMBL" id="MU128936">
    <property type="protein sequence ID" value="KAF9516788.1"/>
    <property type="molecule type" value="Genomic_DNA"/>
</dbReference>
<name>A0A9P6DZJ2_9AGAM</name>
<proteinExistence type="predicted"/>
<dbReference type="InterPro" id="IPR001878">
    <property type="entry name" value="Znf_CCHC"/>
</dbReference>